<comment type="caution">
    <text evidence="1">The sequence shown here is derived from an EMBL/GenBank/DDBJ whole genome shotgun (WGS) entry which is preliminary data.</text>
</comment>
<evidence type="ECO:0000313" key="2">
    <source>
        <dbReference type="Proteomes" id="UP001557470"/>
    </source>
</evidence>
<dbReference type="AlphaFoldDB" id="A0ABD0XFG6"/>
<reference evidence="1 2" key="1">
    <citation type="submission" date="2024-06" db="EMBL/GenBank/DDBJ databases">
        <authorList>
            <person name="Pan Q."/>
            <person name="Wen M."/>
            <person name="Jouanno E."/>
            <person name="Zahm M."/>
            <person name="Klopp C."/>
            <person name="Cabau C."/>
            <person name="Louis A."/>
            <person name="Berthelot C."/>
            <person name="Parey E."/>
            <person name="Roest Crollius H."/>
            <person name="Montfort J."/>
            <person name="Robinson-Rechavi M."/>
            <person name="Bouchez O."/>
            <person name="Lampietro C."/>
            <person name="Lopez Roques C."/>
            <person name="Donnadieu C."/>
            <person name="Postlethwait J."/>
            <person name="Bobe J."/>
            <person name="Verreycken H."/>
            <person name="Guiguen Y."/>
        </authorList>
    </citation>
    <scope>NUCLEOTIDE SEQUENCE [LARGE SCALE GENOMIC DNA]</scope>
    <source>
        <strain evidence="1">Up_M1</strain>
        <tissue evidence="1">Testis</tissue>
    </source>
</reference>
<organism evidence="1 2">
    <name type="scientific">Umbra pygmaea</name>
    <name type="common">Eastern mudminnow</name>
    <dbReference type="NCBI Taxonomy" id="75934"/>
    <lineage>
        <taxon>Eukaryota</taxon>
        <taxon>Metazoa</taxon>
        <taxon>Chordata</taxon>
        <taxon>Craniata</taxon>
        <taxon>Vertebrata</taxon>
        <taxon>Euteleostomi</taxon>
        <taxon>Actinopterygii</taxon>
        <taxon>Neopterygii</taxon>
        <taxon>Teleostei</taxon>
        <taxon>Protacanthopterygii</taxon>
        <taxon>Esociformes</taxon>
        <taxon>Umbridae</taxon>
        <taxon>Umbra</taxon>
    </lineage>
</organism>
<gene>
    <name evidence="1" type="ORF">UPYG_G00190540</name>
</gene>
<keyword evidence="2" id="KW-1185">Reference proteome</keyword>
<dbReference type="Proteomes" id="UP001557470">
    <property type="component" value="Unassembled WGS sequence"/>
</dbReference>
<name>A0ABD0XFG6_UMBPY</name>
<protein>
    <submittedName>
        <fullName evidence="1">Uncharacterized protein</fullName>
    </submittedName>
</protein>
<sequence>MCAGYLKARPSYRRQRIKPSGFGTAVPGRSPTRFRASNTFRLTVTSAPTDTTSCPAVTALEAKAARLR</sequence>
<proteinExistence type="predicted"/>
<dbReference type="EMBL" id="JAGEUA010000005">
    <property type="protein sequence ID" value="KAL0979842.1"/>
    <property type="molecule type" value="Genomic_DNA"/>
</dbReference>
<accession>A0ABD0XFG6</accession>
<evidence type="ECO:0000313" key="1">
    <source>
        <dbReference type="EMBL" id="KAL0979842.1"/>
    </source>
</evidence>